<keyword evidence="3" id="KW-1185">Reference proteome</keyword>
<feature type="domain" description="Aminoglycoside phosphotransferase" evidence="1">
    <location>
        <begin position="119"/>
        <end position="244"/>
    </location>
</feature>
<organism evidence="2 3">
    <name type="scientific">Actinophytocola algeriensis</name>
    <dbReference type="NCBI Taxonomy" id="1768010"/>
    <lineage>
        <taxon>Bacteria</taxon>
        <taxon>Bacillati</taxon>
        <taxon>Actinomycetota</taxon>
        <taxon>Actinomycetes</taxon>
        <taxon>Pseudonocardiales</taxon>
        <taxon>Pseudonocardiaceae</taxon>
    </lineage>
</organism>
<evidence type="ECO:0000313" key="3">
    <source>
        <dbReference type="Proteomes" id="UP000520767"/>
    </source>
</evidence>
<gene>
    <name evidence="2" type="ORF">FHR82_006157</name>
</gene>
<name>A0A7W7VH72_9PSEU</name>
<dbReference type="SUPFAM" id="SSF56112">
    <property type="entry name" value="Protein kinase-like (PK-like)"/>
    <property type="match status" value="1"/>
</dbReference>
<dbReference type="InterPro" id="IPR011009">
    <property type="entry name" value="Kinase-like_dom_sf"/>
</dbReference>
<sequence>MSDRAEWLDQRLAAAGLRRTGEITCPHDRPWGTVHTAPTTGGPVWLKAPGTGTVFEVALYELLPRVAPDHALRPIAVDVDRGWVLLPDGGTTLGDAGTDLVAGLVTVLPQYAALQRDLAAHTGALLSYGVADMRPETMPARFDEAVAAVTAGPEVRALRGTYAKWCARLAASPVPASIDHNDLHPRNVFLDGDRARFYDWGDAVVAHPFASMLVTAAVVRARLGVGQDDPAVRRVRDAYLEVWSDLAPPRELVAELELACWVGKVARALIWDRALREQGHDQAREFADAPRQHLAALLADGWSDLTEGE</sequence>
<dbReference type="Gene3D" id="3.90.1200.10">
    <property type="match status" value="1"/>
</dbReference>
<reference evidence="2 3" key="1">
    <citation type="submission" date="2020-08" db="EMBL/GenBank/DDBJ databases">
        <title>Genomic Encyclopedia of Type Strains, Phase III (KMG-III): the genomes of soil and plant-associated and newly described type strains.</title>
        <authorList>
            <person name="Whitman W."/>
        </authorList>
    </citation>
    <scope>NUCLEOTIDE SEQUENCE [LARGE SCALE GENOMIC DNA]</scope>
    <source>
        <strain evidence="2 3">CECT 8960</strain>
    </source>
</reference>
<evidence type="ECO:0000313" key="2">
    <source>
        <dbReference type="EMBL" id="MBB4909899.1"/>
    </source>
</evidence>
<dbReference type="RefSeq" id="WP_184813946.1">
    <property type="nucleotide sequence ID" value="NZ_JACHJQ010000006.1"/>
</dbReference>
<evidence type="ECO:0000259" key="1">
    <source>
        <dbReference type="Pfam" id="PF01636"/>
    </source>
</evidence>
<dbReference type="Pfam" id="PF01636">
    <property type="entry name" value="APH"/>
    <property type="match status" value="1"/>
</dbReference>
<proteinExistence type="predicted"/>
<comment type="caution">
    <text evidence="2">The sequence shown here is derived from an EMBL/GenBank/DDBJ whole genome shotgun (WGS) entry which is preliminary data.</text>
</comment>
<protein>
    <recommendedName>
        <fullName evidence="1">Aminoglycoside phosphotransferase domain-containing protein</fullName>
    </recommendedName>
</protein>
<accession>A0A7W7VH72</accession>
<dbReference type="AlphaFoldDB" id="A0A7W7VH72"/>
<dbReference type="InterPro" id="IPR002575">
    <property type="entry name" value="Aminoglycoside_PTrfase"/>
</dbReference>
<dbReference type="Proteomes" id="UP000520767">
    <property type="component" value="Unassembled WGS sequence"/>
</dbReference>
<dbReference type="EMBL" id="JACHJQ010000006">
    <property type="protein sequence ID" value="MBB4909899.1"/>
    <property type="molecule type" value="Genomic_DNA"/>
</dbReference>